<feature type="domain" description="Spore germination GerAC-like C-terminal" evidence="8">
    <location>
        <begin position="216"/>
        <end position="380"/>
    </location>
</feature>
<keyword evidence="5" id="KW-0472">Membrane</keyword>
<evidence type="ECO:0000313" key="11">
    <source>
        <dbReference type="Proteomes" id="UP001527099"/>
    </source>
</evidence>
<keyword evidence="7" id="KW-0449">Lipoprotein</keyword>
<keyword evidence="6" id="KW-0564">Palmitate</keyword>
<dbReference type="PANTHER" id="PTHR35789">
    <property type="entry name" value="SPORE GERMINATION PROTEIN B3"/>
    <property type="match status" value="1"/>
</dbReference>
<comment type="similarity">
    <text evidence="2">Belongs to the GerABKC lipoprotein family.</text>
</comment>
<evidence type="ECO:0000259" key="8">
    <source>
        <dbReference type="Pfam" id="PF05504"/>
    </source>
</evidence>
<sequence length="395" mass="44538">MQLRMKLIWLLLLCSNLMLITGCWSRIEVNDRAFVTGMYIDRIDNGSYEVSLGFPLPNRMASGQSPGMPTYGNPYTILTKTAESIPVAIRKIRSDLTREITWGHCRVIVVGKQAAEYGIDSLLEFVAREPNFHTKSYLMVAPGKARDITKLTPVFERLPAEVLREFSNRKVTLDTNVKDFLEASMSGGDMIAGMLTIGQTEMLSEKGKESTWVGTDGAALFKKGKMIGTLDVNGMRAGLWLKGKMKSSLISLKSPSDGKTMSFIILSSKASIKPFIDGEKIGFHIKIEAEDDILSSESDIDLTDPKEIIRIQELLSEQLKRRITRTLYKTQDMGADVFQFGRHLDWNYPKVWSKHKDGWHADYKMCTFIVDTNVQVKRIGVERNSIVRQHEDRAG</sequence>
<evidence type="ECO:0000256" key="5">
    <source>
        <dbReference type="ARBA" id="ARBA00023136"/>
    </source>
</evidence>
<dbReference type="RefSeq" id="WP_268616476.1">
    <property type="nucleotide sequence ID" value="NZ_JAMDMX010000057.1"/>
</dbReference>
<dbReference type="InterPro" id="IPR057336">
    <property type="entry name" value="GerAC_N"/>
</dbReference>
<dbReference type="Proteomes" id="UP001527099">
    <property type="component" value="Unassembled WGS sequence"/>
</dbReference>
<name>A0ABT4GFN0_9BACL</name>
<organism evidence="10 11">
    <name type="scientific">Paenibacillus alginolyticus</name>
    <dbReference type="NCBI Taxonomy" id="59839"/>
    <lineage>
        <taxon>Bacteria</taxon>
        <taxon>Bacillati</taxon>
        <taxon>Bacillota</taxon>
        <taxon>Bacilli</taxon>
        <taxon>Bacillales</taxon>
        <taxon>Paenibacillaceae</taxon>
        <taxon>Paenibacillus</taxon>
    </lineage>
</organism>
<evidence type="ECO:0000259" key="9">
    <source>
        <dbReference type="Pfam" id="PF25198"/>
    </source>
</evidence>
<evidence type="ECO:0000256" key="7">
    <source>
        <dbReference type="ARBA" id="ARBA00023288"/>
    </source>
</evidence>
<protein>
    <submittedName>
        <fullName evidence="10">Ger(X)C family spore germination protein</fullName>
    </submittedName>
</protein>
<evidence type="ECO:0000256" key="3">
    <source>
        <dbReference type="ARBA" id="ARBA00022544"/>
    </source>
</evidence>
<gene>
    <name evidence="10" type="ORF">M5X19_18925</name>
</gene>
<comment type="caution">
    <text evidence="10">The sequence shown here is derived from an EMBL/GenBank/DDBJ whole genome shotgun (WGS) entry which is preliminary data.</text>
</comment>
<keyword evidence="11" id="KW-1185">Reference proteome</keyword>
<evidence type="ECO:0000256" key="1">
    <source>
        <dbReference type="ARBA" id="ARBA00004635"/>
    </source>
</evidence>
<keyword evidence="4" id="KW-0732">Signal</keyword>
<dbReference type="InterPro" id="IPR008844">
    <property type="entry name" value="Spore_GerAC-like"/>
</dbReference>
<dbReference type="Pfam" id="PF05504">
    <property type="entry name" value="Spore_GerAC"/>
    <property type="match status" value="1"/>
</dbReference>
<dbReference type="Pfam" id="PF25198">
    <property type="entry name" value="Spore_GerAC_N"/>
    <property type="match status" value="1"/>
</dbReference>
<comment type="subcellular location">
    <subcellularLocation>
        <location evidence="1">Membrane</location>
        <topology evidence="1">Lipid-anchor</topology>
    </subcellularLocation>
</comment>
<evidence type="ECO:0000313" key="10">
    <source>
        <dbReference type="EMBL" id="MCY9694956.1"/>
    </source>
</evidence>
<dbReference type="InterPro" id="IPR038501">
    <property type="entry name" value="Spore_GerAC_C_sf"/>
</dbReference>
<evidence type="ECO:0000256" key="6">
    <source>
        <dbReference type="ARBA" id="ARBA00023139"/>
    </source>
</evidence>
<evidence type="ECO:0000256" key="2">
    <source>
        <dbReference type="ARBA" id="ARBA00007886"/>
    </source>
</evidence>
<reference evidence="10 11" key="1">
    <citation type="submission" date="2022-05" db="EMBL/GenBank/DDBJ databases">
        <title>Genome Sequencing of Bee-Associated Microbes.</title>
        <authorList>
            <person name="Dunlap C."/>
        </authorList>
    </citation>
    <scope>NUCLEOTIDE SEQUENCE [LARGE SCALE GENOMIC DNA]</scope>
    <source>
        <strain evidence="10 11">NRRL B-14421</strain>
    </source>
</reference>
<keyword evidence="3" id="KW-0309">Germination</keyword>
<dbReference type="EMBL" id="JAMDMX010000057">
    <property type="protein sequence ID" value="MCY9694956.1"/>
    <property type="molecule type" value="Genomic_DNA"/>
</dbReference>
<proteinExistence type="inferred from homology"/>
<dbReference type="PROSITE" id="PS51257">
    <property type="entry name" value="PROKAR_LIPOPROTEIN"/>
    <property type="match status" value="1"/>
</dbReference>
<accession>A0ABT4GFN0</accession>
<feature type="domain" description="Spore germination protein N-terminal" evidence="9">
    <location>
        <begin position="26"/>
        <end position="196"/>
    </location>
</feature>
<dbReference type="NCBIfam" id="TIGR02887">
    <property type="entry name" value="spore_ger_x_C"/>
    <property type="match status" value="1"/>
</dbReference>
<dbReference type="Gene3D" id="3.30.300.210">
    <property type="entry name" value="Nutrient germinant receptor protein C, domain 3"/>
    <property type="match status" value="1"/>
</dbReference>
<dbReference type="PANTHER" id="PTHR35789:SF1">
    <property type="entry name" value="SPORE GERMINATION PROTEIN B3"/>
    <property type="match status" value="1"/>
</dbReference>
<dbReference type="InterPro" id="IPR046953">
    <property type="entry name" value="Spore_GerAC-like_C"/>
</dbReference>
<evidence type="ECO:0000256" key="4">
    <source>
        <dbReference type="ARBA" id="ARBA00022729"/>
    </source>
</evidence>